<dbReference type="Proteomes" id="UP001055219">
    <property type="component" value="Unassembled WGS sequence"/>
</dbReference>
<comment type="caution">
    <text evidence="3">The sequence shown here is derived from an EMBL/GenBank/DDBJ whole genome shotgun (WGS) entry which is preliminary data.</text>
</comment>
<dbReference type="PANTHER" id="PTHR42840:SF5">
    <property type="entry name" value="NAD(P)-BINDING ROSSMANN-FOLD SUPERFAMILY PROTEIN"/>
    <property type="match status" value="1"/>
</dbReference>
<dbReference type="InterPro" id="IPR036291">
    <property type="entry name" value="NAD(P)-bd_dom_sf"/>
</dbReference>
<evidence type="ECO:0000259" key="1">
    <source>
        <dbReference type="Pfam" id="PF01408"/>
    </source>
</evidence>
<dbReference type="InterPro" id="IPR000683">
    <property type="entry name" value="Gfo/Idh/MocA-like_OxRdtase_N"/>
</dbReference>
<dbReference type="GeneID" id="75834117"/>
<reference evidence="3" key="1">
    <citation type="journal article" date="2021" name="J Fungi (Basel)">
        <title>Genomic and Metabolomic Analyses of the Marine Fungus Emericellopsis cladophorae: Insights into Saltwater Adaptability Mechanisms and Its Biosynthetic Potential.</title>
        <authorList>
            <person name="Goncalves M.F.M."/>
            <person name="Hilario S."/>
            <person name="Van de Peer Y."/>
            <person name="Esteves A.C."/>
            <person name="Alves A."/>
        </authorList>
    </citation>
    <scope>NUCLEOTIDE SEQUENCE</scope>
    <source>
        <strain evidence="3">MUM 19.33</strain>
    </source>
</reference>
<name>A0A9Q0BAX9_9HYPO</name>
<evidence type="ECO:0000259" key="2">
    <source>
        <dbReference type="Pfam" id="PF02894"/>
    </source>
</evidence>
<keyword evidence="4" id="KW-1185">Reference proteome</keyword>
<protein>
    <recommendedName>
        <fullName evidence="5">Gfo/Idh/MocA-like oxidoreductase N-terminal domain-containing protein</fullName>
    </recommendedName>
</protein>
<dbReference type="Gene3D" id="3.30.360.10">
    <property type="entry name" value="Dihydrodipicolinate Reductase, domain 2"/>
    <property type="match status" value="1"/>
</dbReference>
<organism evidence="3 4">
    <name type="scientific">Emericellopsis cladophorae</name>
    <dbReference type="NCBI Taxonomy" id="2686198"/>
    <lineage>
        <taxon>Eukaryota</taxon>
        <taxon>Fungi</taxon>
        <taxon>Dikarya</taxon>
        <taxon>Ascomycota</taxon>
        <taxon>Pezizomycotina</taxon>
        <taxon>Sordariomycetes</taxon>
        <taxon>Hypocreomycetidae</taxon>
        <taxon>Hypocreales</taxon>
        <taxon>Bionectriaceae</taxon>
        <taxon>Emericellopsis</taxon>
    </lineage>
</organism>
<dbReference type="EMBL" id="JAGIXG020000062">
    <property type="protein sequence ID" value="KAI6778702.1"/>
    <property type="molecule type" value="Genomic_DNA"/>
</dbReference>
<dbReference type="SUPFAM" id="SSF51735">
    <property type="entry name" value="NAD(P)-binding Rossmann-fold domains"/>
    <property type="match status" value="1"/>
</dbReference>
<dbReference type="GO" id="GO:0006740">
    <property type="term" value="P:NADPH regeneration"/>
    <property type="evidence" value="ECO:0007669"/>
    <property type="project" value="TreeGrafter"/>
</dbReference>
<dbReference type="GO" id="GO:0005737">
    <property type="term" value="C:cytoplasm"/>
    <property type="evidence" value="ECO:0007669"/>
    <property type="project" value="TreeGrafter"/>
</dbReference>
<feature type="domain" description="Gfo/Idh/MocA-like oxidoreductase N-terminal" evidence="1">
    <location>
        <begin position="4"/>
        <end position="124"/>
    </location>
</feature>
<dbReference type="SUPFAM" id="SSF55347">
    <property type="entry name" value="Glyceraldehyde-3-phosphate dehydrogenase-like, C-terminal domain"/>
    <property type="match status" value="1"/>
</dbReference>
<dbReference type="GO" id="GO:0016491">
    <property type="term" value="F:oxidoreductase activity"/>
    <property type="evidence" value="ECO:0007669"/>
    <property type="project" value="TreeGrafter"/>
</dbReference>
<dbReference type="Pfam" id="PF01408">
    <property type="entry name" value="GFO_IDH_MocA"/>
    <property type="match status" value="1"/>
</dbReference>
<dbReference type="Gene3D" id="3.40.50.720">
    <property type="entry name" value="NAD(P)-binding Rossmann-like Domain"/>
    <property type="match status" value="1"/>
</dbReference>
<dbReference type="GO" id="GO:0000166">
    <property type="term" value="F:nucleotide binding"/>
    <property type="evidence" value="ECO:0007669"/>
    <property type="project" value="InterPro"/>
</dbReference>
<evidence type="ECO:0000313" key="4">
    <source>
        <dbReference type="Proteomes" id="UP001055219"/>
    </source>
</evidence>
<evidence type="ECO:0000313" key="3">
    <source>
        <dbReference type="EMBL" id="KAI6778702.1"/>
    </source>
</evidence>
<dbReference type="Pfam" id="PF02894">
    <property type="entry name" value="GFO_IDH_MocA_C"/>
    <property type="match status" value="1"/>
</dbReference>
<gene>
    <name evidence="3" type="ORF">J7T54_007643</name>
</gene>
<dbReference type="PANTHER" id="PTHR42840">
    <property type="entry name" value="NAD(P)-BINDING ROSSMANN-FOLD SUPERFAMILY PROTEIN-RELATED"/>
    <property type="match status" value="1"/>
</dbReference>
<dbReference type="OrthoDB" id="64915at2759"/>
<dbReference type="AlphaFoldDB" id="A0A9Q0BAX9"/>
<sequence length="347" mass="37360">MAPIGVAIVGSGIFVKEQHLPAVAQASDLLSLKAIFSRSLKSAQETAALTTNGASLELYSNDAGVGRTYHDLLLREDIGAVIIALPILSQPEHIEAALKAGKHVLAEKPIAADIAGGKKLIDYWKGLPGKATLSIAENHRFLPSFTYAAEQAAHMGRVTHFDIKSFGLMRSDNKYFNTAWRKTPEYQGGFLLDGGVHHAATARLFLRGKDSAASQVAAYSQQAQEHLPPIDSVTAIVKTKSGASGAFQISSGTRLSAYEWQVGYEKGSVKVAGEKVTVTTENGEETVKEFERTSGVKEEVAAWAQGIASGKQNPLQTPEEALADLEFLEKMFRSGEQDGAMQKYELQ</sequence>
<dbReference type="RefSeq" id="XP_051359558.1">
    <property type="nucleotide sequence ID" value="XM_051509475.1"/>
</dbReference>
<feature type="domain" description="Gfo/Idh/MocA-like oxidoreductase C-terminal" evidence="2">
    <location>
        <begin position="155"/>
        <end position="338"/>
    </location>
</feature>
<reference evidence="3" key="2">
    <citation type="submission" date="2022-07" db="EMBL/GenBank/DDBJ databases">
        <authorList>
            <person name="Goncalves M.F.M."/>
            <person name="Hilario S."/>
            <person name="Van De Peer Y."/>
            <person name="Esteves A.C."/>
            <person name="Alves A."/>
        </authorList>
    </citation>
    <scope>NUCLEOTIDE SEQUENCE</scope>
    <source>
        <strain evidence="3">MUM 19.33</strain>
    </source>
</reference>
<proteinExistence type="predicted"/>
<evidence type="ECO:0008006" key="5">
    <source>
        <dbReference type="Google" id="ProtNLM"/>
    </source>
</evidence>
<dbReference type="InterPro" id="IPR004104">
    <property type="entry name" value="Gfo/Idh/MocA-like_OxRdtase_C"/>
</dbReference>
<accession>A0A9Q0BAX9</accession>